<name>A0ACA9PPM0_9GLOM</name>
<organism evidence="1 2">
    <name type="scientific">Scutellospora calospora</name>
    <dbReference type="NCBI Taxonomy" id="85575"/>
    <lineage>
        <taxon>Eukaryota</taxon>
        <taxon>Fungi</taxon>
        <taxon>Fungi incertae sedis</taxon>
        <taxon>Mucoromycota</taxon>
        <taxon>Glomeromycotina</taxon>
        <taxon>Glomeromycetes</taxon>
        <taxon>Diversisporales</taxon>
        <taxon>Gigasporaceae</taxon>
        <taxon>Scutellospora</taxon>
    </lineage>
</organism>
<evidence type="ECO:0000313" key="1">
    <source>
        <dbReference type="EMBL" id="CAG8715535.1"/>
    </source>
</evidence>
<keyword evidence="2" id="KW-1185">Reference proteome</keyword>
<feature type="non-terminal residue" evidence="1">
    <location>
        <position position="85"/>
    </location>
</feature>
<feature type="non-terminal residue" evidence="1">
    <location>
        <position position="1"/>
    </location>
</feature>
<sequence>AWGIIIPSILWLVSNLGSMLTSNISIDGLQKFFLTFYPIWRLWTDTCKHLNVYSSEDLIEKFLLLWEMVLLIVMGTHASDIFYST</sequence>
<gene>
    <name evidence="1" type="ORF">SCALOS_LOCUS11046</name>
</gene>
<evidence type="ECO:0000313" key="2">
    <source>
        <dbReference type="Proteomes" id="UP000789860"/>
    </source>
</evidence>
<protein>
    <submittedName>
        <fullName evidence="1">2549_t:CDS:1</fullName>
    </submittedName>
</protein>
<reference evidence="1" key="1">
    <citation type="submission" date="2021-06" db="EMBL/GenBank/DDBJ databases">
        <authorList>
            <person name="Kallberg Y."/>
            <person name="Tangrot J."/>
            <person name="Rosling A."/>
        </authorList>
    </citation>
    <scope>NUCLEOTIDE SEQUENCE</scope>
    <source>
        <strain evidence="1">AU212A</strain>
    </source>
</reference>
<accession>A0ACA9PPM0</accession>
<dbReference type="Proteomes" id="UP000789860">
    <property type="component" value="Unassembled WGS sequence"/>
</dbReference>
<dbReference type="EMBL" id="CAJVPM010045048">
    <property type="protein sequence ID" value="CAG8715535.1"/>
    <property type="molecule type" value="Genomic_DNA"/>
</dbReference>
<comment type="caution">
    <text evidence="1">The sequence shown here is derived from an EMBL/GenBank/DDBJ whole genome shotgun (WGS) entry which is preliminary data.</text>
</comment>
<proteinExistence type="predicted"/>